<proteinExistence type="predicted"/>
<sequence length="98" mass="11031">MKLELFLILFLSVIMISLTVAPTFTLPSCGLEASGWKYVGSHRTSKTTSYFETGSSTWTNRFSNGITKFQNENSGFRINKAAVGNTQNFIEPYILFNF</sequence>
<comment type="caution">
    <text evidence="1">The sequence shown here is derived from an EMBL/GenBank/DDBJ whole genome shotgun (WGS) entry which is preliminary data.</text>
</comment>
<evidence type="ECO:0000313" key="1">
    <source>
        <dbReference type="EMBL" id="TWI58029.1"/>
    </source>
</evidence>
<keyword evidence="2" id="KW-1185">Reference proteome</keyword>
<protein>
    <submittedName>
        <fullName evidence="1">Uncharacterized protein</fullName>
    </submittedName>
</protein>
<evidence type="ECO:0000313" key="2">
    <source>
        <dbReference type="Proteomes" id="UP000315711"/>
    </source>
</evidence>
<accession>A0A562QMR4</accession>
<dbReference type="EMBL" id="VLKZ01000003">
    <property type="protein sequence ID" value="TWI58029.1"/>
    <property type="molecule type" value="Genomic_DNA"/>
</dbReference>
<dbReference type="AlphaFoldDB" id="A0A562QMR4"/>
<dbReference type="Proteomes" id="UP000315711">
    <property type="component" value="Unassembled WGS sequence"/>
</dbReference>
<reference evidence="1 2" key="1">
    <citation type="journal article" date="2015" name="Stand. Genomic Sci.">
        <title>Genomic Encyclopedia of Bacterial and Archaeal Type Strains, Phase III: the genomes of soil and plant-associated and newly described type strains.</title>
        <authorList>
            <person name="Whitman W.B."/>
            <person name="Woyke T."/>
            <person name="Klenk H.P."/>
            <person name="Zhou Y."/>
            <person name="Lilburn T.G."/>
            <person name="Beck B.J."/>
            <person name="De Vos P."/>
            <person name="Vandamme P."/>
            <person name="Eisen J.A."/>
            <person name="Garrity G."/>
            <person name="Hugenholtz P."/>
            <person name="Kyrpides N.C."/>
        </authorList>
    </citation>
    <scope>NUCLEOTIDE SEQUENCE [LARGE SCALE GENOMIC DNA]</scope>
    <source>
        <strain evidence="1 2">CGMCC 1.10116</strain>
    </source>
</reference>
<organism evidence="1 2">
    <name type="scientific">Halalkalibacter nanhaiisediminis</name>
    <dbReference type="NCBI Taxonomy" id="688079"/>
    <lineage>
        <taxon>Bacteria</taxon>
        <taxon>Bacillati</taxon>
        <taxon>Bacillota</taxon>
        <taxon>Bacilli</taxon>
        <taxon>Bacillales</taxon>
        <taxon>Bacillaceae</taxon>
        <taxon>Halalkalibacter</taxon>
    </lineage>
</organism>
<name>A0A562QMR4_9BACI</name>
<gene>
    <name evidence="1" type="ORF">IQ10_01360</name>
</gene>